<proteinExistence type="predicted"/>
<gene>
    <name evidence="1" type="ORF">AWW66_25305</name>
</gene>
<comment type="caution">
    <text evidence="1">The sequence shown here is derived from an EMBL/GenBank/DDBJ whole genome shotgun (WGS) entry which is preliminary data.</text>
</comment>
<name>A0A136PLD5_9ACTN</name>
<dbReference type="OrthoDB" id="5170563at2"/>
<evidence type="ECO:0000313" key="1">
    <source>
        <dbReference type="EMBL" id="KXK59229.1"/>
    </source>
</evidence>
<dbReference type="EMBL" id="LRQV01000124">
    <property type="protein sequence ID" value="KXK59229.1"/>
    <property type="molecule type" value="Genomic_DNA"/>
</dbReference>
<dbReference type="AlphaFoldDB" id="A0A136PLD5"/>
<accession>A0A136PLD5</accession>
<dbReference type="RefSeq" id="WP_067371207.1">
    <property type="nucleotide sequence ID" value="NZ_JBIUBN010000005.1"/>
</dbReference>
<dbReference type="Proteomes" id="UP000070620">
    <property type="component" value="Unassembled WGS sequence"/>
</dbReference>
<organism evidence="1 2">
    <name type="scientific">Micromonospora rosaria</name>
    <dbReference type="NCBI Taxonomy" id="47874"/>
    <lineage>
        <taxon>Bacteria</taxon>
        <taxon>Bacillati</taxon>
        <taxon>Actinomycetota</taxon>
        <taxon>Actinomycetes</taxon>
        <taxon>Micromonosporales</taxon>
        <taxon>Micromonosporaceae</taxon>
        <taxon>Micromonospora</taxon>
    </lineage>
</organism>
<evidence type="ECO:0000313" key="2">
    <source>
        <dbReference type="Proteomes" id="UP000070620"/>
    </source>
</evidence>
<sequence>MATPHTPYDAVLHAARDVTRLDCALDAEMLGTALLGSVYAIAETDRNTAVREFVTGFLAATSRRRTAAALTIRSVFAALVPDATGAGRIRPGSTAPAWAGQLGRVHLTGTWAYGDVYGDQTSYLATFAYDEAAGGPEHALVALVDHNIGITKDVFVGSPAAPILEQVRQMCASDELTWFRAEDPARMRDEVTRHLTVTDDLGDLPAEGSLATDRALVGARLALLPARPAGSATPEPPLDPLPAGMRTELVRRFLAGPDAARFGLHTVDGDELASLHFCLSLLLDHAASFPDADPMRWSPAVAGLFLLDWVHRRAVLDMDDAAMLPRVLRAWAGHAARQRGLPERATTQTDTAIEEMVPEFARLYSTGERRSPATAAVAQLMADGVDPDDPAALDAWIEANRHRLADEGA</sequence>
<keyword evidence="2" id="KW-1185">Reference proteome</keyword>
<reference evidence="1 2" key="1">
    <citation type="submission" date="2016-01" db="EMBL/GenBank/DDBJ databases">
        <title>Whole genome sequence and analysis of Micromonospora rosaria DSM 803, which can produce antibacterial substance rosamicin.</title>
        <authorList>
            <person name="Yang H."/>
            <person name="He X."/>
            <person name="Zhu D."/>
        </authorList>
    </citation>
    <scope>NUCLEOTIDE SEQUENCE [LARGE SCALE GENOMIC DNA]</scope>
    <source>
        <strain evidence="1 2">DSM 803</strain>
    </source>
</reference>
<protein>
    <submittedName>
        <fullName evidence="1">Uncharacterized protein</fullName>
    </submittedName>
</protein>